<proteinExistence type="predicted"/>
<dbReference type="Gene3D" id="6.10.340.10">
    <property type="match status" value="1"/>
</dbReference>
<organism evidence="3 4">
    <name type="scientific">Salinarimonas soli</name>
    <dbReference type="NCBI Taxonomy" id="1638099"/>
    <lineage>
        <taxon>Bacteria</taxon>
        <taxon>Pseudomonadati</taxon>
        <taxon>Pseudomonadota</taxon>
        <taxon>Alphaproteobacteria</taxon>
        <taxon>Hyphomicrobiales</taxon>
        <taxon>Salinarimonadaceae</taxon>
        <taxon>Salinarimonas</taxon>
    </lineage>
</organism>
<dbReference type="GO" id="GO:0007165">
    <property type="term" value="P:signal transduction"/>
    <property type="evidence" value="ECO:0007669"/>
    <property type="project" value="InterPro"/>
</dbReference>
<evidence type="ECO:0000313" key="4">
    <source>
        <dbReference type="Proteomes" id="UP000323142"/>
    </source>
</evidence>
<sequence length="418" mass="44686">MFNKLSLRTVLGATIGALALVVVGLGAYLAKDALQGRHVAQVVEKSNATADLLLSAAGHYAVERGRTNTALNAPGPLNADDRAAIDQRRAQADAALDNALAALRADGRSEADLAALTDTRRSFALLRKSVDGALVAAKSARSNDIIAAWVPGVTRLIEVSQALRLASDFEADATEARLSDLQRIKHYVWVMSEFAGRERAALGGIIASGEPLTPAQVQQLAGARGQFDLAWSLVEAFAAKPTAPASVKRSVEDVRQAVFMVFQPLREAVYRAGNERMSYPVNGAGWVSASTAAIDRILRLGETVGRETALLAGSMAQDSLRELVIDGLVLLLGFAITATAFWIVLRRVVSPLTAMTHTTSYLAGGETNIDVPCRERGDEVGELAGAIEVFRLKLAENKVLTARQQEEDALKVRRAQRL</sequence>
<dbReference type="GO" id="GO:0016020">
    <property type="term" value="C:membrane"/>
    <property type="evidence" value="ECO:0007669"/>
    <property type="project" value="InterPro"/>
</dbReference>
<evidence type="ECO:0000313" key="3">
    <source>
        <dbReference type="EMBL" id="KAA2232047.1"/>
    </source>
</evidence>
<dbReference type="SUPFAM" id="SSF158472">
    <property type="entry name" value="HAMP domain-like"/>
    <property type="match status" value="1"/>
</dbReference>
<keyword evidence="1" id="KW-1133">Transmembrane helix</keyword>
<dbReference type="InterPro" id="IPR013587">
    <property type="entry name" value="Nitrate/nitrite_sensing"/>
</dbReference>
<reference evidence="3 4" key="1">
    <citation type="submission" date="2019-09" db="EMBL/GenBank/DDBJ databases">
        <title>Salinarimonas rosea gen. nov., sp. nov., a new member of the a-2 subgroup of the Proteobacteria.</title>
        <authorList>
            <person name="Liu J."/>
        </authorList>
    </citation>
    <scope>NUCLEOTIDE SEQUENCE [LARGE SCALE GENOMIC DNA]</scope>
    <source>
        <strain evidence="3 4">BN140002</strain>
    </source>
</reference>
<dbReference type="AlphaFoldDB" id="A0A5B2V1S3"/>
<dbReference type="Proteomes" id="UP000323142">
    <property type="component" value="Unassembled WGS sequence"/>
</dbReference>
<name>A0A5B2V1S3_9HYPH</name>
<dbReference type="PROSITE" id="PS50885">
    <property type="entry name" value="HAMP"/>
    <property type="match status" value="1"/>
</dbReference>
<dbReference type="Pfam" id="PF08376">
    <property type="entry name" value="NIT"/>
    <property type="match status" value="1"/>
</dbReference>
<feature type="domain" description="HAMP" evidence="2">
    <location>
        <begin position="346"/>
        <end position="399"/>
    </location>
</feature>
<feature type="transmembrane region" description="Helical" evidence="1">
    <location>
        <begin position="323"/>
        <end position="345"/>
    </location>
</feature>
<keyword evidence="4" id="KW-1185">Reference proteome</keyword>
<gene>
    <name evidence="3" type="ORF">F0L46_25185</name>
</gene>
<accession>A0A5B2V1S3</accession>
<evidence type="ECO:0000259" key="2">
    <source>
        <dbReference type="PROSITE" id="PS50885"/>
    </source>
</evidence>
<keyword evidence="1" id="KW-0472">Membrane</keyword>
<keyword evidence="1" id="KW-0812">Transmembrane</keyword>
<protein>
    <submittedName>
        <fullName evidence="3">HAMP domain-containing protein</fullName>
    </submittedName>
</protein>
<feature type="non-terminal residue" evidence="3">
    <location>
        <position position="418"/>
    </location>
</feature>
<dbReference type="InterPro" id="IPR003660">
    <property type="entry name" value="HAMP_dom"/>
</dbReference>
<reference evidence="3 4" key="2">
    <citation type="submission" date="2019-09" db="EMBL/GenBank/DDBJ databases">
        <authorList>
            <person name="Jin C."/>
        </authorList>
    </citation>
    <scope>NUCLEOTIDE SEQUENCE [LARGE SCALE GENOMIC DNA]</scope>
    <source>
        <strain evidence="3 4">BN140002</strain>
    </source>
</reference>
<comment type="caution">
    <text evidence="3">The sequence shown here is derived from an EMBL/GenBank/DDBJ whole genome shotgun (WGS) entry which is preliminary data.</text>
</comment>
<dbReference type="Pfam" id="PF00672">
    <property type="entry name" value="HAMP"/>
    <property type="match status" value="1"/>
</dbReference>
<dbReference type="RefSeq" id="WP_149822367.1">
    <property type="nucleotide sequence ID" value="NZ_VUOA01000071.1"/>
</dbReference>
<evidence type="ECO:0000256" key="1">
    <source>
        <dbReference type="SAM" id="Phobius"/>
    </source>
</evidence>
<dbReference type="EMBL" id="VUOA01000071">
    <property type="protein sequence ID" value="KAA2232047.1"/>
    <property type="molecule type" value="Genomic_DNA"/>
</dbReference>
<dbReference type="OrthoDB" id="3378718at2"/>